<keyword evidence="1" id="KW-1185">Reference proteome</keyword>
<dbReference type="Proteomes" id="UP000036681">
    <property type="component" value="Unplaced"/>
</dbReference>
<reference evidence="2" key="1">
    <citation type="submission" date="2017-02" db="UniProtKB">
        <authorList>
            <consortium name="WormBaseParasite"/>
        </authorList>
    </citation>
    <scope>IDENTIFICATION</scope>
</reference>
<name>A0A0M3HP02_ASCLU</name>
<accession>A0A0M3HP02</accession>
<evidence type="ECO:0000313" key="2">
    <source>
        <dbReference type="WBParaSite" id="ALUE_0000352601-mRNA-1"/>
    </source>
</evidence>
<dbReference type="WBParaSite" id="ALUE_0000352601-mRNA-1">
    <property type="protein sequence ID" value="ALUE_0000352601-mRNA-1"/>
    <property type="gene ID" value="ALUE_0000352601"/>
</dbReference>
<organism evidence="1 2">
    <name type="scientific">Ascaris lumbricoides</name>
    <name type="common">Giant roundworm</name>
    <dbReference type="NCBI Taxonomy" id="6252"/>
    <lineage>
        <taxon>Eukaryota</taxon>
        <taxon>Metazoa</taxon>
        <taxon>Ecdysozoa</taxon>
        <taxon>Nematoda</taxon>
        <taxon>Chromadorea</taxon>
        <taxon>Rhabditida</taxon>
        <taxon>Spirurina</taxon>
        <taxon>Ascaridomorpha</taxon>
        <taxon>Ascaridoidea</taxon>
        <taxon>Ascarididae</taxon>
        <taxon>Ascaris</taxon>
    </lineage>
</organism>
<evidence type="ECO:0000313" key="1">
    <source>
        <dbReference type="Proteomes" id="UP000036681"/>
    </source>
</evidence>
<dbReference type="AlphaFoldDB" id="A0A0M3HP02"/>
<proteinExistence type="predicted"/>
<protein>
    <submittedName>
        <fullName evidence="2">Lipoprotein</fullName>
    </submittedName>
</protein>
<sequence>MFSMPFEGPLRKYGAEKKAYYYGPLLGGIDSFDTLAGLGLGKRSGEFEEATRMITNGGTSISRFRRHMRFPD</sequence>